<proteinExistence type="predicted"/>
<organism evidence="1 2">
    <name type="scientific">Chlorobaculum limnaeum</name>
    <dbReference type="NCBI Taxonomy" id="274537"/>
    <lineage>
        <taxon>Bacteria</taxon>
        <taxon>Pseudomonadati</taxon>
        <taxon>Chlorobiota</taxon>
        <taxon>Chlorobiia</taxon>
        <taxon>Chlorobiales</taxon>
        <taxon>Chlorobiaceae</taxon>
        <taxon>Chlorobaculum</taxon>
    </lineage>
</organism>
<evidence type="ECO:0000313" key="2">
    <source>
        <dbReference type="Proteomes" id="UP000095185"/>
    </source>
</evidence>
<dbReference type="STRING" id="274537.BIU88_09350"/>
<reference evidence="1" key="1">
    <citation type="submission" date="2016-09" db="EMBL/GenBank/DDBJ databases">
        <title>Genome sequence of Chlorobaculum limnaeum.</title>
        <authorList>
            <person name="Liu Z."/>
            <person name="Tank M."/>
            <person name="Bryant D.A."/>
        </authorList>
    </citation>
    <scope>NUCLEOTIDE SEQUENCE [LARGE SCALE GENOMIC DNA]</scope>
    <source>
        <strain evidence="1">DSM 1677</strain>
    </source>
</reference>
<accession>A0A1D8D1R1</accession>
<dbReference type="KEGG" id="clz:BIU88_09350"/>
<gene>
    <name evidence="1" type="ORF">BIU88_09350</name>
</gene>
<dbReference type="AlphaFoldDB" id="A0A1D8D1R1"/>
<dbReference type="OrthoDB" id="5567062at2"/>
<dbReference type="Proteomes" id="UP000095185">
    <property type="component" value="Chromosome"/>
</dbReference>
<keyword evidence="2" id="KW-1185">Reference proteome</keyword>
<name>A0A1D8D1R1_CHLLM</name>
<protein>
    <submittedName>
        <fullName evidence="1">Uncharacterized protein</fullName>
    </submittedName>
</protein>
<dbReference type="RefSeq" id="WP_069811588.1">
    <property type="nucleotide sequence ID" value="NZ_CP017305.1"/>
</dbReference>
<evidence type="ECO:0000313" key="1">
    <source>
        <dbReference type="EMBL" id="AOS85082.1"/>
    </source>
</evidence>
<sequence length="76" mass="8676">MSKKRLQTLGDVRRYLAGLLNRFEAKEIDEVHLKAAAYVANILTGTIKDSELEERIQRLEEQLKNEGNNGKYRAAS</sequence>
<dbReference type="EMBL" id="CP017305">
    <property type="protein sequence ID" value="AOS85082.1"/>
    <property type="molecule type" value="Genomic_DNA"/>
</dbReference>